<dbReference type="Proteomes" id="UP000722125">
    <property type="component" value="Unassembled WGS sequence"/>
</dbReference>
<sequence>MKDSANAATRRYAVATAGDRPAPDWLIVGCKRGGTTSLFNYLVRHPGVLPMFPTMRGNKTTDYFFKEQARGDAWYRSHFHTERYRNRLARTLGYRPVSGEASPFYVWDPRIAERVRAAAPDVRAIMLVREPVRRAWSHYQERVQNGVEALSFADALEAEDERLDGELDRMREDPGYYSAAYDFYSYRSRGVYLPQIRNWHATFPREQLLVIRAEDLYGDTQATFDEVCAFLGIPSVPMATRSSFNSTWRTSDLPPQEVADELAAYYEPHNRELGEYLGRPMGW</sequence>
<organism evidence="2 3">
    <name type="scientific">Cellulomonas fulva</name>
    <dbReference type="NCBI Taxonomy" id="2835530"/>
    <lineage>
        <taxon>Bacteria</taxon>
        <taxon>Bacillati</taxon>
        <taxon>Actinomycetota</taxon>
        <taxon>Actinomycetes</taxon>
        <taxon>Micrococcales</taxon>
        <taxon>Cellulomonadaceae</taxon>
        <taxon>Cellulomonas</taxon>
    </lineage>
</organism>
<dbReference type="InterPro" id="IPR027417">
    <property type="entry name" value="P-loop_NTPase"/>
</dbReference>
<dbReference type="EMBL" id="JAHBOH010000001">
    <property type="protein sequence ID" value="MBT0992902.1"/>
    <property type="molecule type" value="Genomic_DNA"/>
</dbReference>
<keyword evidence="3" id="KW-1185">Reference proteome</keyword>
<evidence type="ECO:0000256" key="1">
    <source>
        <dbReference type="ARBA" id="ARBA00022679"/>
    </source>
</evidence>
<accession>A0ABS5TUX5</accession>
<dbReference type="PANTHER" id="PTHR10605">
    <property type="entry name" value="HEPARAN SULFATE SULFOTRANSFERASE"/>
    <property type="match status" value="1"/>
</dbReference>
<keyword evidence="1" id="KW-0808">Transferase</keyword>
<dbReference type="PANTHER" id="PTHR10605:SF56">
    <property type="entry name" value="BIFUNCTIONAL HEPARAN SULFATE N-DEACETYLASE_N-SULFOTRANSFERASE"/>
    <property type="match status" value="1"/>
</dbReference>
<evidence type="ECO:0000313" key="3">
    <source>
        <dbReference type="Proteomes" id="UP000722125"/>
    </source>
</evidence>
<gene>
    <name evidence="2" type="ORF">KIN34_01170</name>
</gene>
<dbReference type="SUPFAM" id="SSF52540">
    <property type="entry name" value="P-loop containing nucleoside triphosphate hydrolases"/>
    <property type="match status" value="1"/>
</dbReference>
<reference evidence="2 3" key="1">
    <citation type="submission" date="2021-05" db="EMBL/GenBank/DDBJ databases">
        <title>Description of Cellulomonas sp. DKR-3 sp. nov.</title>
        <authorList>
            <person name="Dahal R.H."/>
            <person name="Chaudhary D.K."/>
        </authorList>
    </citation>
    <scope>NUCLEOTIDE SEQUENCE [LARGE SCALE GENOMIC DNA]</scope>
    <source>
        <strain evidence="2 3">DKR-3</strain>
    </source>
</reference>
<proteinExistence type="predicted"/>
<dbReference type="Pfam" id="PF13469">
    <property type="entry name" value="Sulfotransfer_3"/>
    <property type="match status" value="1"/>
</dbReference>
<dbReference type="Gene3D" id="3.40.50.300">
    <property type="entry name" value="P-loop containing nucleotide triphosphate hydrolases"/>
    <property type="match status" value="1"/>
</dbReference>
<dbReference type="InterPro" id="IPR037359">
    <property type="entry name" value="NST/OST"/>
</dbReference>
<comment type="caution">
    <text evidence="2">The sequence shown here is derived from an EMBL/GenBank/DDBJ whole genome shotgun (WGS) entry which is preliminary data.</text>
</comment>
<name>A0ABS5TUX5_9CELL</name>
<protein>
    <submittedName>
        <fullName evidence="2">Sulfotransferase</fullName>
    </submittedName>
</protein>
<evidence type="ECO:0000313" key="2">
    <source>
        <dbReference type="EMBL" id="MBT0992902.1"/>
    </source>
</evidence>